<evidence type="ECO:0000256" key="1">
    <source>
        <dbReference type="SAM" id="MobiDB-lite"/>
    </source>
</evidence>
<organism evidence="3 4">
    <name type="scientific">Rhodotorula mucilaginosa</name>
    <name type="common">Yeast</name>
    <name type="synonym">Rhodotorula rubra</name>
    <dbReference type="NCBI Taxonomy" id="5537"/>
    <lineage>
        <taxon>Eukaryota</taxon>
        <taxon>Fungi</taxon>
        <taxon>Dikarya</taxon>
        <taxon>Basidiomycota</taxon>
        <taxon>Pucciniomycotina</taxon>
        <taxon>Microbotryomycetes</taxon>
        <taxon>Sporidiobolales</taxon>
        <taxon>Sporidiobolaceae</taxon>
        <taxon>Rhodotorula</taxon>
    </lineage>
</organism>
<dbReference type="InterPro" id="IPR036412">
    <property type="entry name" value="HAD-like_sf"/>
</dbReference>
<feature type="compositionally biased region" description="Acidic residues" evidence="1">
    <location>
        <begin position="54"/>
        <end position="65"/>
    </location>
</feature>
<feature type="region of interest" description="Disordered" evidence="1">
    <location>
        <begin position="955"/>
        <end position="1083"/>
    </location>
</feature>
<feature type="region of interest" description="Disordered" evidence="1">
    <location>
        <begin position="1189"/>
        <end position="1215"/>
    </location>
</feature>
<dbReference type="Gene3D" id="3.40.50.1000">
    <property type="entry name" value="HAD superfamily/HAD-like"/>
    <property type="match status" value="2"/>
</dbReference>
<protein>
    <recommendedName>
        <fullName evidence="2">FCP1 homology domain-containing protein</fullName>
    </recommendedName>
</protein>
<dbReference type="EMBL" id="PUHQ01000050">
    <property type="protein sequence ID" value="KAG0659788.1"/>
    <property type="molecule type" value="Genomic_DNA"/>
</dbReference>
<feature type="domain" description="FCP1 homology" evidence="2">
    <location>
        <begin position="409"/>
        <end position="596"/>
    </location>
</feature>
<evidence type="ECO:0000313" key="3">
    <source>
        <dbReference type="EMBL" id="KAG0659788.1"/>
    </source>
</evidence>
<dbReference type="InterPro" id="IPR050365">
    <property type="entry name" value="TIM50"/>
</dbReference>
<feature type="region of interest" description="Disordered" evidence="1">
    <location>
        <begin position="1253"/>
        <end position="1316"/>
    </location>
</feature>
<evidence type="ECO:0000313" key="4">
    <source>
        <dbReference type="Proteomes" id="UP000777482"/>
    </source>
</evidence>
<dbReference type="InterPro" id="IPR023214">
    <property type="entry name" value="HAD_sf"/>
</dbReference>
<feature type="compositionally biased region" description="Basic and acidic residues" evidence="1">
    <location>
        <begin position="1072"/>
        <end position="1083"/>
    </location>
</feature>
<dbReference type="InterPro" id="IPR004274">
    <property type="entry name" value="FCP1_dom"/>
</dbReference>
<sequence length="1316" mass="142352">MPSRSYREARNPAQARPRDTAAALTGSLGAGTGSTAYQRPSLGMSRSTLRSYDPGDDDDDEDDDPEPYHPMTPSDYTDEDEDGDGDDLRDRPKHAKPGSQSYFDDLAVPSRVTTDPVEPKSKLLVCDLDNTLFGPSGDGVVARPYLKTFLRYVMHPKSPYSLAIWTFSGRMYGIAHLRQVGMGSLLFDSDDKIAPRKKPGLLAVWGYEDSGFLPNGTMPGGAAVKDLSLMWEMLNIANGSDWSPFDSLLLDDQRPNGRAQPDSIVNCPVFTKECYDDDFLLACIGILDELSHESNFADAIRRRKLYKGVRPSDLFDYVANGKAVCKRLHIKVSRGTPYSDPVVMASLGHGPKPVGPRHDAAPEPTHPAPVATPQAALLPVPKRVADGMPLAPTTDYLADVASPKSGITSLSTPKLVVFDLDGTLYCRPPQHLEHIPAGEPAGRPYLRSMLTWLLQPSSPWTVAIWTGSQKKTAVECLYELDLGLVGPKLVGAHEDQAELLHPKLVALWAREDFNLTPKDYVSYVAVVKDLSRLWRYLNDTLHLGPFDVHNTVMVDDTPAKLRAQPYSLVAAPTFDYPLAPSVSTVRVQIDSFLLTLVGFLFKLETESNMANYIKSHKWYQVMNVNERVEWRIKGVQLLNQDGILVAAEGRGLLPGISPSVNDPGYRTAKSSPATPLTRSALESVAPALNAGVSSDTDRSDTTSGSVDGEQDDSEEEANKPAANTTESPRPTDTCTVLVKYESPPKSAQGSSFACSFGLRLVLVDLELNLHVSILRNHRSRDLSRRVPPRLARAAFRSTENALARRGRTRTASRQPRSIELLASQDCDPVAALVACGLSAAGPRPSTIAYLYRVSQAAYDAYPSPGSRRYAIPDDYALERADACATRFESSYVCSVPSHRHRDLSADRLDSLRFFLIDSGHVRDTTVSSPASTSSAAASPSGASFLSRLSRKLSVGKSSLSRRASSKGSRRQDEPESPRMARGVSFAESTKPDSAAPCECIGSSAVPAAPLGRRESTGLGLRRSLRVGNVSALRRAKSEGNNTRRPRAAEGLVGEGARLQRRATGDQISSRGSAERTAARETRQRTAEVHSNLGSYFWSDSLGVCWDGRERVHPDLLFAAQPYTSDADYIPIPQAQTSPSARVVYASTLSSFPPRPPLRPRSPELSPAAQIIAEYRAQHGTLTPSIRSLDLGSAEEEEEEENGASTVTAPTIRPPSPVLRTLRIAIDDFAPEGARTDSPVSTRSSASQDARKLFAYASPGGHGSPGGGGDCDDNEGGDRPSISRAESDTSVEDDQMSTTGPAAPVKSAAHAAQTLAA</sequence>
<feature type="region of interest" description="Disordered" evidence="1">
    <location>
        <begin position="348"/>
        <end position="367"/>
    </location>
</feature>
<feature type="region of interest" description="Disordered" evidence="1">
    <location>
        <begin position="1"/>
        <end position="114"/>
    </location>
</feature>
<feature type="compositionally biased region" description="Gly residues" evidence="1">
    <location>
        <begin position="1259"/>
        <end position="1268"/>
    </location>
</feature>
<feature type="compositionally biased region" description="Low complexity" evidence="1">
    <location>
        <begin position="1301"/>
        <end position="1316"/>
    </location>
</feature>
<feature type="compositionally biased region" description="Basic and acidic residues" evidence="1">
    <location>
        <begin position="1"/>
        <end position="10"/>
    </location>
</feature>
<evidence type="ECO:0000259" key="2">
    <source>
        <dbReference type="PROSITE" id="PS50969"/>
    </source>
</evidence>
<feature type="region of interest" description="Disordered" evidence="1">
    <location>
        <begin position="655"/>
        <end position="676"/>
    </location>
</feature>
<gene>
    <name evidence="3" type="ORF">C6P46_004991</name>
</gene>
<proteinExistence type="predicted"/>
<reference evidence="3 4" key="1">
    <citation type="submission" date="2020-11" db="EMBL/GenBank/DDBJ databases">
        <title>Kefir isolates.</title>
        <authorList>
            <person name="Marcisauskas S."/>
            <person name="Kim Y."/>
            <person name="Blasche S."/>
        </authorList>
    </citation>
    <scope>NUCLEOTIDE SEQUENCE [LARGE SCALE GENOMIC DNA]</scope>
    <source>
        <strain evidence="3 4">KR</strain>
    </source>
</reference>
<dbReference type="PROSITE" id="PS50969">
    <property type="entry name" value="FCP1"/>
    <property type="match status" value="2"/>
</dbReference>
<feature type="compositionally biased region" description="Polar residues" evidence="1">
    <location>
        <begin position="721"/>
        <end position="732"/>
    </location>
</feature>
<dbReference type="SMART" id="SM00577">
    <property type="entry name" value="CPDc"/>
    <property type="match status" value="1"/>
</dbReference>
<dbReference type="OrthoDB" id="1711508at2759"/>
<dbReference type="SUPFAM" id="SSF56784">
    <property type="entry name" value="HAD-like"/>
    <property type="match status" value="2"/>
</dbReference>
<comment type="caution">
    <text evidence="3">The sequence shown here is derived from an EMBL/GenBank/DDBJ whole genome shotgun (WGS) entry which is preliminary data.</text>
</comment>
<feature type="compositionally biased region" description="Acidic residues" evidence="1">
    <location>
        <begin position="76"/>
        <end position="87"/>
    </location>
</feature>
<accession>A0A9P6W1P2</accession>
<feature type="compositionally biased region" description="Acidic residues" evidence="1">
    <location>
        <begin position="1192"/>
        <end position="1201"/>
    </location>
</feature>
<dbReference type="Proteomes" id="UP000777482">
    <property type="component" value="Unassembled WGS sequence"/>
</dbReference>
<dbReference type="Pfam" id="PF03031">
    <property type="entry name" value="NIF"/>
    <property type="match status" value="2"/>
</dbReference>
<feature type="region of interest" description="Disordered" evidence="1">
    <location>
        <begin position="688"/>
        <end position="732"/>
    </location>
</feature>
<feature type="compositionally biased region" description="Basic and acidic residues" evidence="1">
    <location>
        <begin position="969"/>
        <end position="978"/>
    </location>
</feature>
<name>A0A9P6W1P2_RHOMI</name>
<keyword evidence="4" id="KW-1185">Reference proteome</keyword>
<dbReference type="PANTHER" id="PTHR12210">
    <property type="entry name" value="DULLARD PROTEIN PHOSPHATASE"/>
    <property type="match status" value="1"/>
</dbReference>
<feature type="domain" description="FCP1 homology" evidence="2">
    <location>
        <begin position="117"/>
        <end position="290"/>
    </location>
</feature>